<feature type="site" description="May be catalytically important" evidence="2">
    <location>
        <position position="156"/>
    </location>
</feature>
<sequence>MNSIIGPDELMPDVQSSQDLRHIPIERVGIRRVKHPMLVQAADGSVQPTIAEWTLTVFLPEHEKGTHMSRFVALLERYRSQAMTIELFKEMAREMLPLLHAEKGDLTVSFPYFINKSAPVSGVESLMDYQVTWFAVARGNEVEFEFNVVVPVMSLCPCSKAISAYGAHNQRSHITVQLVADSSYTMESVIKTVEKQASCELWGLLKRPDEKYVTEHSYDNPKFVEDLIRDVAANIRKIPQLRRYKIEAENFESIHNHSAYAVIEG</sequence>
<reference evidence="3" key="1">
    <citation type="journal article" date="2014" name="Int. J. Syst. Evol. Microbiol.">
        <title>Complete genome sequence of Corynebacterium casei LMG S-19264T (=DSM 44701T), isolated from a smear-ripened cheese.</title>
        <authorList>
            <consortium name="US DOE Joint Genome Institute (JGI-PGF)"/>
            <person name="Walter F."/>
            <person name="Albersmeier A."/>
            <person name="Kalinowski J."/>
            <person name="Ruckert C."/>
        </authorList>
    </citation>
    <scope>NUCLEOTIDE SEQUENCE</scope>
    <source>
        <strain evidence="3">KCTC 23732</strain>
    </source>
</reference>
<dbReference type="GO" id="GO:0003934">
    <property type="term" value="F:GTP cyclohydrolase I activity"/>
    <property type="evidence" value="ECO:0007669"/>
    <property type="project" value="UniProtKB-UniRule"/>
</dbReference>
<dbReference type="PANTHER" id="PTHR36445:SF1">
    <property type="entry name" value="GTP CYCLOHYDROLASE MPTA"/>
    <property type="match status" value="1"/>
</dbReference>
<comment type="similarity">
    <text evidence="2">Belongs to the GTP cyclohydrolase IV family.</text>
</comment>
<dbReference type="RefSeq" id="WP_189384045.1">
    <property type="nucleotide sequence ID" value="NZ_BAABFY010000007.1"/>
</dbReference>
<evidence type="ECO:0000313" key="4">
    <source>
        <dbReference type="Proteomes" id="UP000608345"/>
    </source>
</evidence>
<dbReference type="NCBIfam" id="NF010200">
    <property type="entry name" value="PRK13674.1-1"/>
    <property type="match status" value="1"/>
</dbReference>
<comment type="catalytic activity">
    <reaction evidence="2">
        <text>GTP + H2O = 7,8-dihydroneopterin 3'-triphosphate + formate + H(+)</text>
        <dbReference type="Rhea" id="RHEA:17473"/>
        <dbReference type="ChEBI" id="CHEBI:15377"/>
        <dbReference type="ChEBI" id="CHEBI:15378"/>
        <dbReference type="ChEBI" id="CHEBI:15740"/>
        <dbReference type="ChEBI" id="CHEBI:37565"/>
        <dbReference type="ChEBI" id="CHEBI:58462"/>
        <dbReference type="EC" id="3.5.4.16"/>
    </reaction>
</comment>
<comment type="caution">
    <text evidence="3">The sequence shown here is derived from an EMBL/GenBank/DDBJ whole genome shotgun (WGS) entry which is preliminary data.</text>
</comment>
<dbReference type="Gene3D" id="3.10.270.10">
    <property type="entry name" value="Urate Oxidase"/>
    <property type="match status" value="1"/>
</dbReference>
<dbReference type="AlphaFoldDB" id="A0A918JHC2"/>
<name>A0A918JHC2_9BURK</name>
<dbReference type="InterPro" id="IPR022838">
    <property type="entry name" value="GTP_cyclohydrolase_FolE2"/>
</dbReference>
<comment type="function">
    <text evidence="2">Converts GTP to 7,8-dihydroneopterin triphosphate.</text>
</comment>
<gene>
    <name evidence="2 3" type="primary">folE2</name>
    <name evidence="3" type="ORF">GCM10011450_06710</name>
</gene>
<evidence type="ECO:0000313" key="3">
    <source>
        <dbReference type="EMBL" id="GGW79599.1"/>
    </source>
</evidence>
<dbReference type="EMBL" id="BMYS01000003">
    <property type="protein sequence ID" value="GGW79599.1"/>
    <property type="molecule type" value="Genomic_DNA"/>
</dbReference>
<keyword evidence="1 2" id="KW-0378">Hydrolase</keyword>
<evidence type="ECO:0000256" key="2">
    <source>
        <dbReference type="HAMAP-Rule" id="MF_01527"/>
    </source>
</evidence>
<dbReference type="PANTHER" id="PTHR36445">
    <property type="entry name" value="GTP CYCLOHYDROLASE MPTA"/>
    <property type="match status" value="1"/>
</dbReference>
<evidence type="ECO:0000256" key="1">
    <source>
        <dbReference type="ARBA" id="ARBA00022801"/>
    </source>
</evidence>
<organism evidence="3 4">
    <name type="scientific">Advenella faeciporci</name>
    <dbReference type="NCBI Taxonomy" id="797535"/>
    <lineage>
        <taxon>Bacteria</taxon>
        <taxon>Pseudomonadati</taxon>
        <taxon>Pseudomonadota</taxon>
        <taxon>Betaproteobacteria</taxon>
        <taxon>Burkholderiales</taxon>
        <taxon>Alcaligenaceae</taxon>
    </lineage>
</organism>
<dbReference type="GO" id="GO:0046654">
    <property type="term" value="P:tetrahydrofolate biosynthetic process"/>
    <property type="evidence" value="ECO:0007669"/>
    <property type="project" value="UniProtKB-UniRule"/>
</dbReference>
<keyword evidence="4" id="KW-1185">Reference proteome</keyword>
<dbReference type="EC" id="3.5.4.16" evidence="2"/>
<accession>A0A918JHC2</accession>
<proteinExistence type="inferred from homology"/>
<dbReference type="InterPro" id="IPR003801">
    <property type="entry name" value="GTP_cyclohydrolase_FolE2/MptA"/>
</dbReference>
<dbReference type="Pfam" id="PF02649">
    <property type="entry name" value="GCHY-1"/>
    <property type="match status" value="1"/>
</dbReference>
<dbReference type="Proteomes" id="UP000608345">
    <property type="component" value="Unassembled WGS sequence"/>
</dbReference>
<protein>
    <recommendedName>
        <fullName evidence="2">GTP cyclohydrolase FolE2</fullName>
        <ecNumber evidence="2">3.5.4.16</ecNumber>
    </recommendedName>
</protein>
<dbReference type="HAMAP" id="MF_01527_B">
    <property type="entry name" value="GTP_cyclohydrol_B"/>
    <property type="match status" value="1"/>
</dbReference>
<comment type="pathway">
    <text evidence="2">Cofactor biosynthesis; 7,8-dihydroneopterin triphosphate biosynthesis; 7,8-dihydroneopterin triphosphate from GTP: step 1/1.</text>
</comment>
<reference evidence="3" key="2">
    <citation type="submission" date="2020-09" db="EMBL/GenBank/DDBJ databases">
        <authorList>
            <person name="Sun Q."/>
            <person name="Kim S."/>
        </authorList>
    </citation>
    <scope>NUCLEOTIDE SEQUENCE</scope>
    <source>
        <strain evidence="3">KCTC 23732</strain>
    </source>
</reference>